<sequence>MVPFFDASRHYSKHDDLESIEAMLQIWRNETESDANADMGMSDLQGAMAYVFCRAVYCGQEAAVRMMLDA</sequence>
<proteinExistence type="predicted"/>
<feature type="non-terminal residue" evidence="1">
    <location>
        <position position="70"/>
    </location>
</feature>
<keyword evidence="2" id="KW-1185">Reference proteome</keyword>
<reference evidence="1" key="1">
    <citation type="journal article" date="2023" name="Mol. Phylogenet. Evol.">
        <title>Genome-scale phylogeny and comparative genomics of the fungal order Sordariales.</title>
        <authorList>
            <person name="Hensen N."/>
            <person name="Bonometti L."/>
            <person name="Westerberg I."/>
            <person name="Brannstrom I.O."/>
            <person name="Guillou S."/>
            <person name="Cros-Aarteil S."/>
            <person name="Calhoun S."/>
            <person name="Haridas S."/>
            <person name="Kuo A."/>
            <person name="Mondo S."/>
            <person name="Pangilinan J."/>
            <person name="Riley R."/>
            <person name="LaButti K."/>
            <person name="Andreopoulos B."/>
            <person name="Lipzen A."/>
            <person name="Chen C."/>
            <person name="Yan M."/>
            <person name="Daum C."/>
            <person name="Ng V."/>
            <person name="Clum A."/>
            <person name="Steindorff A."/>
            <person name="Ohm R.A."/>
            <person name="Martin F."/>
            <person name="Silar P."/>
            <person name="Natvig D.O."/>
            <person name="Lalanne C."/>
            <person name="Gautier V."/>
            <person name="Ament-Velasquez S.L."/>
            <person name="Kruys A."/>
            <person name="Hutchinson M.I."/>
            <person name="Powell A.J."/>
            <person name="Barry K."/>
            <person name="Miller A.N."/>
            <person name="Grigoriev I.V."/>
            <person name="Debuchy R."/>
            <person name="Gladieux P."/>
            <person name="Hiltunen Thoren M."/>
            <person name="Johannesson H."/>
        </authorList>
    </citation>
    <scope>NUCLEOTIDE SEQUENCE</scope>
    <source>
        <strain evidence="1">CBS 626.80</strain>
    </source>
</reference>
<reference evidence="1" key="2">
    <citation type="submission" date="2023-06" db="EMBL/GenBank/DDBJ databases">
        <authorList>
            <consortium name="Lawrence Berkeley National Laboratory"/>
            <person name="Mondo S.J."/>
            <person name="Hensen N."/>
            <person name="Bonometti L."/>
            <person name="Westerberg I."/>
            <person name="Brannstrom I.O."/>
            <person name="Guillou S."/>
            <person name="Cros-Aarteil S."/>
            <person name="Calhoun S."/>
            <person name="Haridas S."/>
            <person name="Kuo A."/>
            <person name="Pangilinan J."/>
            <person name="Riley R."/>
            <person name="Labutti K."/>
            <person name="Andreopoulos B."/>
            <person name="Lipzen A."/>
            <person name="Chen C."/>
            <person name="Yanf M."/>
            <person name="Daum C."/>
            <person name="Ng V."/>
            <person name="Clum A."/>
            <person name="Steindorff A."/>
            <person name="Ohm R."/>
            <person name="Martin F."/>
            <person name="Silar P."/>
            <person name="Natvig D."/>
            <person name="Lalanne C."/>
            <person name="Gautier V."/>
            <person name="Ament-Velasquez S.L."/>
            <person name="Kruys A."/>
            <person name="Hutchinson M.I."/>
            <person name="Powell A.J."/>
            <person name="Barry K."/>
            <person name="Miller A.N."/>
            <person name="Grigoriev I.V."/>
            <person name="Debuchy R."/>
            <person name="Gladieux P."/>
            <person name="Thoren M.H."/>
            <person name="Johannesson H."/>
        </authorList>
    </citation>
    <scope>NUCLEOTIDE SEQUENCE</scope>
    <source>
        <strain evidence="1">CBS 626.80</strain>
    </source>
</reference>
<gene>
    <name evidence="1" type="ORF">QBC32DRAFT_319999</name>
</gene>
<name>A0AAN6NMV9_9PEZI</name>
<accession>A0AAN6NMV9</accession>
<protein>
    <submittedName>
        <fullName evidence="1">Uncharacterized protein</fullName>
    </submittedName>
</protein>
<dbReference type="Proteomes" id="UP001303222">
    <property type="component" value="Unassembled WGS sequence"/>
</dbReference>
<evidence type="ECO:0000313" key="1">
    <source>
        <dbReference type="EMBL" id="KAK3946557.1"/>
    </source>
</evidence>
<organism evidence="1 2">
    <name type="scientific">Pseudoneurospora amorphoporcata</name>
    <dbReference type="NCBI Taxonomy" id="241081"/>
    <lineage>
        <taxon>Eukaryota</taxon>
        <taxon>Fungi</taxon>
        <taxon>Dikarya</taxon>
        <taxon>Ascomycota</taxon>
        <taxon>Pezizomycotina</taxon>
        <taxon>Sordariomycetes</taxon>
        <taxon>Sordariomycetidae</taxon>
        <taxon>Sordariales</taxon>
        <taxon>Sordariaceae</taxon>
        <taxon>Pseudoneurospora</taxon>
    </lineage>
</organism>
<comment type="caution">
    <text evidence="1">The sequence shown here is derived from an EMBL/GenBank/DDBJ whole genome shotgun (WGS) entry which is preliminary data.</text>
</comment>
<dbReference type="AlphaFoldDB" id="A0AAN6NMV9"/>
<dbReference type="EMBL" id="MU859733">
    <property type="protein sequence ID" value="KAK3946557.1"/>
    <property type="molecule type" value="Genomic_DNA"/>
</dbReference>
<evidence type="ECO:0000313" key="2">
    <source>
        <dbReference type="Proteomes" id="UP001303222"/>
    </source>
</evidence>